<sequence length="139" mass="16133">MNNNNTTITPSEVIQTRRWMAQNCSVLWLDECMDETSKVYQNILTQLKTITDNVNSFKQRDTCIDYLTDAQEDIKSFLVVENDTAQQIMPLINDIPQLDSVHVFSNIKSLREEPTKKWQKIKSVHTNIDDLCQELQLGI</sequence>
<dbReference type="EMBL" id="CAJNOM010000062">
    <property type="protein sequence ID" value="CAF0957108.1"/>
    <property type="molecule type" value="Genomic_DNA"/>
</dbReference>
<keyword evidence="4" id="KW-1185">Reference proteome</keyword>
<gene>
    <name evidence="3" type="ORF">BJG266_LOCUS13811</name>
    <name evidence="1" type="ORF">QVE165_LOCUS12244</name>
    <name evidence="2" type="ORF">QVE165_LOCUS12548</name>
</gene>
<dbReference type="AlphaFoldDB" id="A0A814D2X5"/>
<evidence type="ECO:0000313" key="2">
    <source>
        <dbReference type="EMBL" id="CAF0957108.1"/>
    </source>
</evidence>
<name>A0A814D2X5_9BILA</name>
<accession>A0A814D2X5</accession>
<organism evidence="1 4">
    <name type="scientific">Adineta steineri</name>
    <dbReference type="NCBI Taxonomy" id="433720"/>
    <lineage>
        <taxon>Eukaryota</taxon>
        <taxon>Metazoa</taxon>
        <taxon>Spiralia</taxon>
        <taxon>Gnathifera</taxon>
        <taxon>Rotifera</taxon>
        <taxon>Eurotatoria</taxon>
        <taxon>Bdelloidea</taxon>
        <taxon>Adinetida</taxon>
        <taxon>Adinetidae</taxon>
        <taxon>Adineta</taxon>
    </lineage>
</organism>
<dbReference type="Proteomes" id="UP000663832">
    <property type="component" value="Unassembled WGS sequence"/>
</dbReference>
<evidence type="ECO:0000313" key="3">
    <source>
        <dbReference type="EMBL" id="CAF0962157.1"/>
    </source>
</evidence>
<evidence type="ECO:0000313" key="4">
    <source>
        <dbReference type="Proteomes" id="UP000663832"/>
    </source>
</evidence>
<dbReference type="Proteomes" id="UP000663877">
    <property type="component" value="Unassembled WGS sequence"/>
</dbReference>
<reference evidence="1" key="1">
    <citation type="submission" date="2021-02" db="EMBL/GenBank/DDBJ databases">
        <authorList>
            <person name="Nowell W R."/>
        </authorList>
    </citation>
    <scope>NUCLEOTIDE SEQUENCE</scope>
</reference>
<protein>
    <submittedName>
        <fullName evidence="1">Uncharacterized protein</fullName>
    </submittedName>
</protein>
<comment type="caution">
    <text evidence="1">The sequence shown here is derived from an EMBL/GenBank/DDBJ whole genome shotgun (WGS) entry which is preliminary data.</text>
</comment>
<proteinExistence type="predicted"/>
<evidence type="ECO:0000313" key="1">
    <source>
        <dbReference type="EMBL" id="CAF0951505.1"/>
    </source>
</evidence>
<dbReference type="EMBL" id="CAJNOI010000056">
    <property type="protein sequence ID" value="CAF0962157.1"/>
    <property type="molecule type" value="Genomic_DNA"/>
</dbReference>
<dbReference type="OrthoDB" id="10195007at2759"/>
<dbReference type="EMBL" id="CAJNOM010000060">
    <property type="protein sequence ID" value="CAF0951505.1"/>
    <property type="molecule type" value="Genomic_DNA"/>
</dbReference>